<dbReference type="EMBL" id="JAFBDQ010000001">
    <property type="protein sequence ID" value="MBM7555197.1"/>
    <property type="molecule type" value="Genomic_DNA"/>
</dbReference>
<evidence type="ECO:0000313" key="1">
    <source>
        <dbReference type="EMBL" id="MBM7555197.1"/>
    </source>
</evidence>
<proteinExistence type="predicted"/>
<dbReference type="RefSeq" id="WP_204699929.1">
    <property type="nucleotide sequence ID" value="NZ_JAFBDQ010000001.1"/>
</dbReference>
<name>A0A938XTD9_9FIRM</name>
<accession>A0A938XTD9</accession>
<protein>
    <submittedName>
        <fullName evidence="1">Opacity protein-like surface antigen</fullName>
    </submittedName>
</protein>
<keyword evidence="2" id="KW-1185">Reference proteome</keyword>
<dbReference type="Proteomes" id="UP000774000">
    <property type="component" value="Unassembled WGS sequence"/>
</dbReference>
<sequence length="235" mass="26997">MKLKLVIVLIILSLFIPDLAGAQTKDKLEFEFWQMQYQLKDIVETREDVREIAGELGLESNIAMKLNYRFWDGTEAGNNQLENFTLDAVKDFAASEDEKLALGLGVDYYQQTIESERIDLSQLDKKSLQLVVDVEKELMDRVNLFTKFKYGLYNDYQFFNKNLESDISYDSNYSYSIKSGLSFKVGSGLNAKLGYKFSQESLERSNSGNTIINGYDLSLFNQLQYGLFLGLETKF</sequence>
<comment type="caution">
    <text evidence="1">The sequence shown here is derived from an EMBL/GenBank/DDBJ whole genome shotgun (WGS) entry which is preliminary data.</text>
</comment>
<dbReference type="AlphaFoldDB" id="A0A938XTD9"/>
<organism evidence="1 2">
    <name type="scientific">Halanaerobacter jeridensis</name>
    <dbReference type="NCBI Taxonomy" id="706427"/>
    <lineage>
        <taxon>Bacteria</taxon>
        <taxon>Bacillati</taxon>
        <taxon>Bacillota</taxon>
        <taxon>Clostridia</taxon>
        <taxon>Halanaerobiales</taxon>
        <taxon>Halobacteroidaceae</taxon>
        <taxon>Halanaerobacter</taxon>
    </lineage>
</organism>
<reference evidence="1" key="1">
    <citation type="submission" date="2021-01" db="EMBL/GenBank/DDBJ databases">
        <title>Genomic Encyclopedia of Type Strains, Phase IV (KMG-IV): sequencing the most valuable type-strain genomes for metagenomic binning, comparative biology and taxonomic classification.</title>
        <authorList>
            <person name="Goeker M."/>
        </authorList>
    </citation>
    <scope>NUCLEOTIDE SEQUENCE</scope>
    <source>
        <strain evidence="1">DSM 23230</strain>
    </source>
</reference>
<evidence type="ECO:0000313" key="2">
    <source>
        <dbReference type="Proteomes" id="UP000774000"/>
    </source>
</evidence>
<gene>
    <name evidence="1" type="ORF">JOC47_000021</name>
</gene>